<dbReference type="KEGG" id="mech:Q9L42_013615"/>
<gene>
    <name evidence="2" type="ORF">Q9L42_013615</name>
</gene>
<keyword evidence="1" id="KW-0812">Transmembrane</keyword>
<reference evidence="2 3" key="1">
    <citation type="journal article" date="2024" name="Microbiology">
        <title>Methylomarinum rosea sp. nov., a novel halophilic methanotrophic bacterium from the hypersaline Lake Elton.</title>
        <authorList>
            <person name="Suleimanov R.Z."/>
            <person name="Oshkin I.Y."/>
            <person name="Danilova O.V."/>
            <person name="Suzina N.E."/>
            <person name="Dedysh S.N."/>
        </authorList>
    </citation>
    <scope>NUCLEOTIDE SEQUENCE [LARGE SCALE GENOMIC DNA]</scope>
    <source>
        <strain evidence="2 3">Ch1-1</strain>
    </source>
</reference>
<name>A0AAU7NQX1_9GAMM</name>
<dbReference type="InterPro" id="IPR030802">
    <property type="entry name" value="Permease_MalE"/>
</dbReference>
<dbReference type="AlphaFoldDB" id="A0AAU7NQX1"/>
<dbReference type="GO" id="GO:0005548">
    <property type="term" value="F:phospholipid transporter activity"/>
    <property type="evidence" value="ECO:0007669"/>
    <property type="project" value="TreeGrafter"/>
</dbReference>
<feature type="transmembrane region" description="Helical" evidence="1">
    <location>
        <begin position="265"/>
        <end position="295"/>
    </location>
</feature>
<keyword evidence="3" id="KW-1185">Reference proteome</keyword>
<organism evidence="2 3">
    <name type="scientific">Methylomarinum roseum</name>
    <dbReference type="NCBI Taxonomy" id="3067653"/>
    <lineage>
        <taxon>Bacteria</taxon>
        <taxon>Pseudomonadati</taxon>
        <taxon>Pseudomonadota</taxon>
        <taxon>Gammaproteobacteria</taxon>
        <taxon>Methylococcales</taxon>
        <taxon>Methylococcaceae</taxon>
        <taxon>Methylomarinum</taxon>
    </lineage>
</organism>
<protein>
    <submittedName>
        <fullName evidence="2">ABC transporter permease</fullName>
    </submittedName>
</protein>
<keyword evidence="1" id="KW-1133">Transmembrane helix</keyword>
<dbReference type="RefSeq" id="WP_349431249.1">
    <property type="nucleotide sequence ID" value="NZ_CP157743.1"/>
</dbReference>
<evidence type="ECO:0000256" key="1">
    <source>
        <dbReference type="SAM" id="Phobius"/>
    </source>
</evidence>
<feature type="transmembrane region" description="Helical" evidence="1">
    <location>
        <begin position="315"/>
        <end position="340"/>
    </location>
</feature>
<accession>A0AAU7NQX1</accession>
<dbReference type="PANTHER" id="PTHR30188:SF3">
    <property type="entry name" value="ABC TRANSPORTER PERMEASE"/>
    <property type="match status" value="1"/>
</dbReference>
<feature type="transmembrane region" description="Helical" evidence="1">
    <location>
        <begin position="170"/>
        <end position="190"/>
    </location>
</feature>
<feature type="transmembrane region" description="Helical" evidence="1">
    <location>
        <begin position="352"/>
        <end position="372"/>
    </location>
</feature>
<dbReference type="EMBL" id="CP157743">
    <property type="protein sequence ID" value="XBS19399.1"/>
    <property type="molecule type" value="Genomic_DNA"/>
</dbReference>
<dbReference type="Pfam" id="PF02405">
    <property type="entry name" value="MlaE"/>
    <property type="match status" value="1"/>
</dbReference>
<sequence>MTHKPKANDDDDMAVLKVSEEMTGTIRLQGRWTLRSLATAPEVRRRLNKLDDANGRTWNLEAVESMDRAAAFLLWQAWGEKLPDDIEMRPEHRALFLYWRGRTIPRQAPMKVNLSGLAAYWRGLGEGFYRHLSAWLTLFGRLLLDIGFMLRHPASFPLKETSITIYQAGVSALGITALIGLLVGVSMSYLSSLQLQRFGAEIYIIDLLGLSIIRELGPMLAAILIAGRSGSAMTAEIGIMRVTQELDAMAVLGMSHSQRLVLPKVAALSLAVPLLIVWTDIMALVGGMISAQLTLDIGYRQFIDQLPKAVPVVNFYIGLAKGVTFGMMIALIACHFGFLIQPNSESLGRETTRAVVAAITVVIMVDTVYSILFREVGLP</sequence>
<evidence type="ECO:0000313" key="2">
    <source>
        <dbReference type="EMBL" id="XBS19399.1"/>
    </source>
</evidence>
<dbReference type="GO" id="GO:0043190">
    <property type="term" value="C:ATP-binding cassette (ABC) transporter complex"/>
    <property type="evidence" value="ECO:0007669"/>
    <property type="project" value="InterPro"/>
</dbReference>
<dbReference type="PANTHER" id="PTHR30188">
    <property type="entry name" value="ABC TRANSPORTER PERMEASE PROTEIN-RELATED"/>
    <property type="match status" value="1"/>
</dbReference>
<keyword evidence="1" id="KW-0472">Membrane</keyword>
<evidence type="ECO:0000313" key="3">
    <source>
        <dbReference type="Proteomes" id="UP001225378"/>
    </source>
</evidence>
<dbReference type="Proteomes" id="UP001225378">
    <property type="component" value="Chromosome"/>
</dbReference>
<proteinExistence type="predicted"/>